<dbReference type="EMBL" id="FUYC01000002">
    <property type="protein sequence ID" value="SKA74349.1"/>
    <property type="molecule type" value="Genomic_DNA"/>
</dbReference>
<dbReference type="InterPro" id="IPR001789">
    <property type="entry name" value="Sig_transdc_resp-reg_receiver"/>
</dbReference>
<dbReference type="RefSeq" id="WP_078716213.1">
    <property type="nucleotide sequence ID" value="NZ_FUYC01000002.1"/>
</dbReference>
<dbReference type="Pfam" id="PF01740">
    <property type="entry name" value="STAS"/>
    <property type="match status" value="1"/>
</dbReference>
<dbReference type="Pfam" id="PF00072">
    <property type="entry name" value="Response_reg"/>
    <property type="match status" value="1"/>
</dbReference>
<dbReference type="CDD" id="cd07043">
    <property type="entry name" value="STAS_anti-anti-sigma_factors"/>
    <property type="match status" value="1"/>
</dbReference>
<feature type="domain" description="STAS" evidence="4">
    <location>
        <begin position="142"/>
        <end position="230"/>
    </location>
</feature>
<dbReference type="SUPFAM" id="SSF52091">
    <property type="entry name" value="SpoIIaa-like"/>
    <property type="match status" value="1"/>
</dbReference>
<dbReference type="PANTHER" id="PTHR43228:SF1">
    <property type="entry name" value="TWO-COMPONENT RESPONSE REGULATOR ARR22"/>
    <property type="match status" value="1"/>
</dbReference>
<protein>
    <submittedName>
        <fullName evidence="5">STAS domain-containing protein</fullName>
    </submittedName>
</protein>
<dbReference type="STRING" id="1121449.SAMN02745704_00645"/>
<gene>
    <name evidence="5" type="ORF">SAMN02745704_00645</name>
</gene>
<dbReference type="InterPro" id="IPR036513">
    <property type="entry name" value="STAS_dom_sf"/>
</dbReference>
<dbReference type="OrthoDB" id="9800029at2"/>
<feature type="domain" description="Response regulatory" evidence="3">
    <location>
        <begin position="4"/>
        <end position="118"/>
    </location>
</feature>
<evidence type="ECO:0000313" key="6">
    <source>
        <dbReference type="Proteomes" id="UP000190027"/>
    </source>
</evidence>
<sequence>MEKRILVIDDEQPTLRIFRMLLAVYGYEVHTAENGREGLAVFEAQRPDIVLTDIKMPIMDGIEVLKSIKETNPYAEVVVITGHGDIDLALQALQFDATDFINKPVRREVLEKALKRAEERLAISRRQEEQIALERGTEQETVVRVRGNVSALTVPRLRKVFAEACDLGAGRLRVCFDDNVSINGAGISALHECLRSCEEHGFRPVLEGLAPNFRTVFEMVGITRLADMSS</sequence>
<dbReference type="Proteomes" id="UP000190027">
    <property type="component" value="Unassembled WGS sequence"/>
</dbReference>
<keyword evidence="2" id="KW-0175">Coiled coil</keyword>
<dbReference type="PANTHER" id="PTHR43228">
    <property type="entry name" value="TWO-COMPONENT RESPONSE REGULATOR"/>
    <property type="match status" value="1"/>
</dbReference>
<dbReference type="AlphaFoldDB" id="A0A1T4WB58"/>
<evidence type="ECO:0000259" key="3">
    <source>
        <dbReference type="PROSITE" id="PS50110"/>
    </source>
</evidence>
<evidence type="ECO:0000256" key="1">
    <source>
        <dbReference type="PROSITE-ProRule" id="PRU00169"/>
    </source>
</evidence>
<organism evidence="5 6">
    <name type="scientific">Paucidesulfovibrio gracilis DSM 16080</name>
    <dbReference type="NCBI Taxonomy" id="1121449"/>
    <lineage>
        <taxon>Bacteria</taxon>
        <taxon>Pseudomonadati</taxon>
        <taxon>Thermodesulfobacteriota</taxon>
        <taxon>Desulfovibrionia</taxon>
        <taxon>Desulfovibrionales</taxon>
        <taxon>Desulfovibrionaceae</taxon>
        <taxon>Paucidesulfovibrio</taxon>
    </lineage>
</organism>
<keyword evidence="6" id="KW-1185">Reference proteome</keyword>
<keyword evidence="1" id="KW-0597">Phosphoprotein</keyword>
<dbReference type="Gene3D" id="3.40.50.2300">
    <property type="match status" value="1"/>
</dbReference>
<dbReference type="PROSITE" id="PS50110">
    <property type="entry name" value="RESPONSE_REGULATORY"/>
    <property type="match status" value="1"/>
</dbReference>
<evidence type="ECO:0000313" key="5">
    <source>
        <dbReference type="EMBL" id="SKA74349.1"/>
    </source>
</evidence>
<dbReference type="InterPro" id="IPR002645">
    <property type="entry name" value="STAS_dom"/>
</dbReference>
<dbReference type="PROSITE" id="PS50801">
    <property type="entry name" value="STAS"/>
    <property type="match status" value="1"/>
</dbReference>
<name>A0A1T4WB58_9BACT</name>
<dbReference type="SMART" id="SM00448">
    <property type="entry name" value="REC"/>
    <property type="match status" value="1"/>
</dbReference>
<dbReference type="InterPro" id="IPR011006">
    <property type="entry name" value="CheY-like_superfamily"/>
</dbReference>
<dbReference type="GO" id="GO:0000160">
    <property type="term" value="P:phosphorelay signal transduction system"/>
    <property type="evidence" value="ECO:0007669"/>
    <property type="project" value="InterPro"/>
</dbReference>
<dbReference type="CDD" id="cd17536">
    <property type="entry name" value="REC_YesN-like"/>
    <property type="match status" value="1"/>
</dbReference>
<reference evidence="5 6" key="1">
    <citation type="submission" date="2017-02" db="EMBL/GenBank/DDBJ databases">
        <authorList>
            <person name="Peterson S.W."/>
        </authorList>
    </citation>
    <scope>NUCLEOTIDE SEQUENCE [LARGE SCALE GENOMIC DNA]</scope>
    <source>
        <strain evidence="5 6">DSM 16080</strain>
    </source>
</reference>
<feature type="modified residue" description="4-aspartylphosphate" evidence="1">
    <location>
        <position position="53"/>
    </location>
</feature>
<dbReference type="InterPro" id="IPR052048">
    <property type="entry name" value="ST_Response_Regulator"/>
</dbReference>
<evidence type="ECO:0000256" key="2">
    <source>
        <dbReference type="SAM" id="Coils"/>
    </source>
</evidence>
<proteinExistence type="predicted"/>
<evidence type="ECO:0000259" key="4">
    <source>
        <dbReference type="PROSITE" id="PS50801"/>
    </source>
</evidence>
<accession>A0A1T4WB58</accession>
<dbReference type="SUPFAM" id="SSF52172">
    <property type="entry name" value="CheY-like"/>
    <property type="match status" value="1"/>
</dbReference>
<feature type="coiled-coil region" evidence="2">
    <location>
        <begin position="107"/>
        <end position="134"/>
    </location>
</feature>
<dbReference type="Gene3D" id="3.30.750.24">
    <property type="entry name" value="STAS domain"/>
    <property type="match status" value="1"/>
</dbReference>